<organism evidence="1 2">
    <name type="scientific">Vibrio bivalvicida</name>
    <dbReference type="NCBI Taxonomy" id="1276888"/>
    <lineage>
        <taxon>Bacteria</taxon>
        <taxon>Pseudomonadati</taxon>
        <taxon>Pseudomonadota</taxon>
        <taxon>Gammaproteobacteria</taxon>
        <taxon>Vibrionales</taxon>
        <taxon>Vibrionaceae</taxon>
        <taxon>Vibrio</taxon>
        <taxon>Vibrio oreintalis group</taxon>
    </lineage>
</organism>
<dbReference type="RefSeq" id="WP_371719628.1">
    <property type="nucleotide sequence ID" value="NZ_JBGOOF010000027.1"/>
</dbReference>
<gene>
    <name evidence="1" type="ORF">ACED39_16745</name>
</gene>
<sequence length="103" mass="11607">MNTEKFDEYDVLLPYQKRWVADESPLKIAEKSRRTGITWAEASDAALTASTSRSEGGTNHFYVGSNKEMAREFIDAVAMWAKAFNYAASDVQEDVFLDEDGDK</sequence>
<dbReference type="Proteomes" id="UP001569151">
    <property type="component" value="Unassembled WGS sequence"/>
</dbReference>
<comment type="caution">
    <text evidence="1">The sequence shown here is derived from an EMBL/GenBank/DDBJ whole genome shotgun (WGS) entry which is preliminary data.</text>
</comment>
<keyword evidence="2" id="KW-1185">Reference proteome</keyword>
<protein>
    <recommendedName>
        <fullName evidence="3">Phage tail protein</fullName>
    </recommendedName>
</protein>
<dbReference type="EMBL" id="JBGOOS010000027">
    <property type="protein sequence ID" value="MEZ8210425.1"/>
    <property type="molecule type" value="Genomic_DNA"/>
</dbReference>
<dbReference type="Gene3D" id="3.40.50.300">
    <property type="entry name" value="P-loop containing nucleotide triphosphate hydrolases"/>
    <property type="match status" value="1"/>
</dbReference>
<evidence type="ECO:0008006" key="3">
    <source>
        <dbReference type="Google" id="ProtNLM"/>
    </source>
</evidence>
<evidence type="ECO:0000313" key="2">
    <source>
        <dbReference type="Proteomes" id="UP001569151"/>
    </source>
</evidence>
<evidence type="ECO:0000313" key="1">
    <source>
        <dbReference type="EMBL" id="MEZ8210425.1"/>
    </source>
</evidence>
<accession>A0ABV4MLM7</accession>
<name>A0ABV4MLM7_9VIBR</name>
<proteinExistence type="predicted"/>
<reference evidence="1 2" key="1">
    <citation type="submission" date="2024-06" db="EMBL/GenBank/DDBJ databases">
        <authorList>
            <person name="Steensen K."/>
            <person name="Seneca J."/>
            <person name="Bartlau N."/>
            <person name="Yu A.X."/>
            <person name="Polz M.F."/>
        </authorList>
    </citation>
    <scope>NUCLEOTIDE SEQUENCE [LARGE SCALE GENOMIC DNA]</scope>
    <source>
        <strain evidence="1 2">1F146</strain>
    </source>
</reference>
<dbReference type="InterPro" id="IPR027417">
    <property type="entry name" value="P-loop_NTPase"/>
</dbReference>